<dbReference type="PROSITE" id="PS50123">
    <property type="entry name" value="CHER"/>
    <property type="match status" value="1"/>
</dbReference>
<dbReference type="InterPro" id="IPR011324">
    <property type="entry name" value="Cytotoxic_necrot_fac-like_cat"/>
</dbReference>
<protein>
    <recommendedName>
        <fullName evidence="1">CheR-type methyltransferase domain-containing protein</fullName>
    </recommendedName>
</protein>
<dbReference type="PANTHER" id="PTHR24422">
    <property type="entry name" value="CHEMOTAXIS PROTEIN METHYLTRANSFERASE"/>
    <property type="match status" value="1"/>
</dbReference>
<dbReference type="Gene3D" id="3.40.50.150">
    <property type="entry name" value="Vaccinia Virus protein VP39"/>
    <property type="match status" value="1"/>
</dbReference>
<dbReference type="GO" id="GO:0008757">
    <property type="term" value="F:S-adenosylmethionine-dependent methyltransferase activity"/>
    <property type="evidence" value="ECO:0007669"/>
    <property type="project" value="InterPro"/>
</dbReference>
<dbReference type="InterPro" id="IPR050903">
    <property type="entry name" value="Bact_Chemotaxis_MeTrfase"/>
</dbReference>
<sequence>MRATINRYAGLYVTTLSWYHRMIQYKLIPKDDAGVTLQGNREIFFGASALNVNLGLNPAIVIRAKDGSYGCVINITKDGSDFSPYAEKAIEQAIAKFAVNKISGDSIETALIGGSDSAKWKATKLTGILRKTKLPTNEFDLNGMFYRKLYFDPKSGLAKVFREEVNTAHWNPGSASLSLNDGTRGFSEGHVGGVVTNATRFFRQQSTFKALREHIIPEHLQIAPGKPFYLWSAACSSGVEAYSYAMYIHRLLARARAGIPFMVFGTDINEKLVKTATKGEYDVAGKDLAEYSAYFKRYGTVNGSIVKFGDEIKKFVSFRRFDLKNKPRSRKFCMIVCANVFQYYQDDAREHFLGNFISAIERPGYIFANPLTPNLAKKVGLEVLSKYQIMRAL</sequence>
<dbReference type="SUPFAM" id="SSF64438">
    <property type="entry name" value="CNF1/YfiH-like putative cysteine hydrolases"/>
    <property type="match status" value="1"/>
</dbReference>
<evidence type="ECO:0000259" key="1">
    <source>
        <dbReference type="PROSITE" id="PS50123"/>
    </source>
</evidence>
<dbReference type="SUPFAM" id="SSF53335">
    <property type="entry name" value="S-adenosyl-L-methionine-dependent methyltransferases"/>
    <property type="match status" value="1"/>
</dbReference>
<organism evidence="2">
    <name type="scientific">hydrothermal vent metagenome</name>
    <dbReference type="NCBI Taxonomy" id="652676"/>
    <lineage>
        <taxon>unclassified sequences</taxon>
        <taxon>metagenomes</taxon>
        <taxon>ecological metagenomes</taxon>
    </lineage>
</organism>
<dbReference type="InterPro" id="IPR029063">
    <property type="entry name" value="SAM-dependent_MTases_sf"/>
</dbReference>
<dbReference type="InterPro" id="IPR000780">
    <property type="entry name" value="CheR_MeTrfase"/>
</dbReference>
<dbReference type="PANTHER" id="PTHR24422:SF10">
    <property type="entry name" value="CHEMOTAXIS PROTEIN METHYLTRANSFERASE 2"/>
    <property type="match status" value="1"/>
</dbReference>
<dbReference type="EMBL" id="UOGC01000127">
    <property type="protein sequence ID" value="VAX21837.1"/>
    <property type="molecule type" value="Genomic_DNA"/>
</dbReference>
<dbReference type="PRINTS" id="PR00996">
    <property type="entry name" value="CHERMTFRASE"/>
</dbReference>
<dbReference type="InterPro" id="IPR022642">
    <property type="entry name" value="CheR_C"/>
</dbReference>
<dbReference type="Pfam" id="PF01739">
    <property type="entry name" value="CheR"/>
    <property type="match status" value="1"/>
</dbReference>
<name>A0A3B1CZ75_9ZZZZ</name>
<reference evidence="2" key="1">
    <citation type="submission" date="2018-06" db="EMBL/GenBank/DDBJ databases">
        <authorList>
            <person name="Zhirakovskaya E."/>
        </authorList>
    </citation>
    <scope>NUCLEOTIDE SEQUENCE</scope>
</reference>
<dbReference type="AlphaFoldDB" id="A0A3B1CZ75"/>
<dbReference type="SMART" id="SM00138">
    <property type="entry name" value="MeTrc"/>
    <property type="match status" value="1"/>
</dbReference>
<gene>
    <name evidence="2" type="ORF">MNBD_NITROSPINAE01-277</name>
</gene>
<evidence type="ECO:0000313" key="2">
    <source>
        <dbReference type="EMBL" id="VAX21837.1"/>
    </source>
</evidence>
<proteinExistence type="predicted"/>
<accession>A0A3B1CZ75</accession>
<feature type="domain" description="CheR-type methyltransferase" evidence="1">
    <location>
        <begin position="194"/>
        <end position="367"/>
    </location>
</feature>